<proteinExistence type="predicted"/>
<evidence type="ECO:0000256" key="1">
    <source>
        <dbReference type="SAM" id="MobiDB-lite"/>
    </source>
</evidence>
<organism evidence="2 3">
    <name type="scientific">Methylobacterium persicinum</name>
    <dbReference type="NCBI Taxonomy" id="374426"/>
    <lineage>
        <taxon>Bacteria</taxon>
        <taxon>Pseudomonadati</taxon>
        <taxon>Pseudomonadota</taxon>
        <taxon>Alphaproteobacteria</taxon>
        <taxon>Hyphomicrobiales</taxon>
        <taxon>Methylobacteriaceae</taxon>
        <taxon>Methylobacterium</taxon>
    </lineage>
</organism>
<dbReference type="Proteomes" id="UP001236369">
    <property type="component" value="Unassembled WGS sequence"/>
</dbReference>
<feature type="compositionally biased region" description="Pro residues" evidence="1">
    <location>
        <begin position="194"/>
        <end position="214"/>
    </location>
</feature>
<reference evidence="2 3" key="1">
    <citation type="submission" date="2023-07" db="EMBL/GenBank/DDBJ databases">
        <title>Genomic Encyclopedia of Type Strains, Phase IV (KMG-IV): sequencing the most valuable type-strain genomes for metagenomic binning, comparative biology and taxonomic classification.</title>
        <authorList>
            <person name="Goeker M."/>
        </authorList>
    </citation>
    <scope>NUCLEOTIDE SEQUENCE [LARGE SCALE GENOMIC DNA]</scope>
    <source>
        <strain evidence="2 3">DSM 19562</strain>
    </source>
</reference>
<dbReference type="SUPFAM" id="SSF53955">
    <property type="entry name" value="Lysozyme-like"/>
    <property type="match status" value="1"/>
</dbReference>
<sequence length="250" mass="26164">MTALPSPNARAAFLAAARLAPFPGWLSPGQVTGLETILGACPPDLGVAQTAYCLATAFHETARTMQPIEEFGRGRGKPYGPSGFWGRGYVQLTWRANYARASARLHALGLLAGDEDLVDRPALALRPDVAAAILFHGMGEGWFTGARLSDFFGPGRCDPVGARRIVNGTDCAGPIAGYHAAFRAALTAAMRCPDPAPPPDPPTASPDPSLPQPAPSGGLFRGPCPAPATARPGWFGRLLSTLRDNLRKGA</sequence>
<protein>
    <submittedName>
        <fullName evidence="2">Chitinase</fullName>
    </submittedName>
</protein>
<name>A0ABU0HQS3_9HYPH</name>
<evidence type="ECO:0000313" key="3">
    <source>
        <dbReference type="Proteomes" id="UP001236369"/>
    </source>
</evidence>
<feature type="region of interest" description="Disordered" evidence="1">
    <location>
        <begin position="192"/>
        <end position="232"/>
    </location>
</feature>
<dbReference type="EMBL" id="JAUSVV010000014">
    <property type="protein sequence ID" value="MDQ0444678.1"/>
    <property type="molecule type" value="Genomic_DNA"/>
</dbReference>
<evidence type="ECO:0000313" key="2">
    <source>
        <dbReference type="EMBL" id="MDQ0444678.1"/>
    </source>
</evidence>
<keyword evidence="3" id="KW-1185">Reference proteome</keyword>
<comment type="caution">
    <text evidence="2">The sequence shown here is derived from an EMBL/GenBank/DDBJ whole genome shotgun (WGS) entry which is preliminary data.</text>
</comment>
<gene>
    <name evidence="2" type="ORF">QO016_004195</name>
</gene>
<accession>A0ABU0HQS3</accession>
<dbReference type="Gene3D" id="1.10.530.10">
    <property type="match status" value="1"/>
</dbReference>
<dbReference type="InterPro" id="IPR023346">
    <property type="entry name" value="Lysozyme-like_dom_sf"/>
</dbReference>
<dbReference type="RefSeq" id="WP_238249386.1">
    <property type="nucleotide sequence ID" value="NZ_BPQX01000030.1"/>
</dbReference>